<sequence>MRKYMRILIAGMGLVIMLSGGYMAIDKTKAQANAQTHPAQRTTVVKSNPTSEEVLRSFPHEEVMIGQASTQLPASKSYVTNIQIASNAINNQVVQPGETFSFNKVTGFPTADKGYQPGPGISNGQVVQMLGGGICQVSTTLYDSVLNANLEVVERYPHSLPVSYVPRGKDAMVYIEEGYDFQFKNTTTEPVIIKSSLQGGKLVVTLWEQKSHSSSAAL</sequence>
<comment type="caution">
    <text evidence="1">The sequence shown here is derived from an EMBL/GenBank/DDBJ whole genome shotgun (WGS) entry which is preliminary data.</text>
</comment>
<proteinExistence type="predicted"/>
<reference evidence="1" key="1">
    <citation type="journal article" date="2023" name="Int. J. Syst. Evol. Microbiol.">
        <title>Collibacillus ludicampi gen. nov., sp. nov., a new soil bacterium of the family Alicyclobacillaceae.</title>
        <authorList>
            <person name="Jojima T."/>
            <person name="Ioku Y."/>
            <person name="Fukuta Y."/>
            <person name="Shirasaka N."/>
            <person name="Matsumura Y."/>
            <person name="Mori M."/>
        </authorList>
    </citation>
    <scope>NUCLEOTIDE SEQUENCE</scope>
    <source>
        <strain evidence="1">TP075</strain>
    </source>
</reference>
<evidence type="ECO:0000313" key="2">
    <source>
        <dbReference type="Proteomes" id="UP001057291"/>
    </source>
</evidence>
<dbReference type="Proteomes" id="UP001057291">
    <property type="component" value="Unassembled WGS sequence"/>
</dbReference>
<dbReference type="EMBL" id="BOQE01000001">
    <property type="protein sequence ID" value="GIM47294.1"/>
    <property type="molecule type" value="Genomic_DNA"/>
</dbReference>
<name>A0AAV4LHK8_9BACL</name>
<dbReference type="PANTHER" id="PTHR35788:SF1">
    <property type="entry name" value="EXPORTED PROTEIN"/>
    <property type="match status" value="1"/>
</dbReference>
<dbReference type="Pfam" id="PF04294">
    <property type="entry name" value="VanW"/>
    <property type="match status" value="1"/>
</dbReference>
<evidence type="ECO:0000313" key="1">
    <source>
        <dbReference type="EMBL" id="GIM47294.1"/>
    </source>
</evidence>
<organism evidence="1 2">
    <name type="scientific">Collibacillus ludicampi</name>
    <dbReference type="NCBI Taxonomy" id="2771369"/>
    <lineage>
        <taxon>Bacteria</taxon>
        <taxon>Bacillati</taxon>
        <taxon>Bacillota</taxon>
        <taxon>Bacilli</taxon>
        <taxon>Bacillales</taxon>
        <taxon>Alicyclobacillaceae</taxon>
        <taxon>Collibacillus</taxon>
    </lineage>
</organism>
<protein>
    <recommendedName>
        <fullName evidence="3">VanW family protein</fullName>
    </recommendedName>
</protein>
<dbReference type="InterPro" id="IPR052913">
    <property type="entry name" value="Glycopeptide_resist_protein"/>
</dbReference>
<keyword evidence="2" id="KW-1185">Reference proteome</keyword>
<accession>A0AAV4LHK8</accession>
<gene>
    <name evidence="1" type="ORF">DNHGIG_28430</name>
</gene>
<dbReference type="RefSeq" id="WP_282200301.1">
    <property type="nucleotide sequence ID" value="NZ_BOQE01000001.1"/>
</dbReference>
<evidence type="ECO:0008006" key="3">
    <source>
        <dbReference type="Google" id="ProtNLM"/>
    </source>
</evidence>
<dbReference type="PANTHER" id="PTHR35788">
    <property type="entry name" value="EXPORTED PROTEIN-RELATED"/>
    <property type="match status" value="1"/>
</dbReference>
<dbReference type="InterPro" id="IPR007391">
    <property type="entry name" value="Vancomycin_resist_VanW"/>
</dbReference>
<dbReference type="AlphaFoldDB" id="A0AAV4LHK8"/>